<name>A0A4U6U0W0_SETVI</name>
<accession>A0A4U6U0W0</accession>
<dbReference type="AlphaFoldDB" id="A0A4U6U0W0"/>
<gene>
    <name evidence="1" type="ORF">SEVIR_6G069566v2</name>
</gene>
<evidence type="ECO:0000313" key="2">
    <source>
        <dbReference type="Proteomes" id="UP000298652"/>
    </source>
</evidence>
<sequence>MLIVYESNVCISIRIYSTVMTTRIIICEDENVPDCCKE</sequence>
<keyword evidence="2" id="KW-1185">Reference proteome</keyword>
<proteinExistence type="predicted"/>
<dbReference type="Proteomes" id="UP000298652">
    <property type="component" value="Chromosome 6"/>
</dbReference>
<evidence type="ECO:0000313" key="1">
    <source>
        <dbReference type="EMBL" id="TKW09090.1"/>
    </source>
</evidence>
<reference evidence="1" key="1">
    <citation type="submission" date="2019-03" db="EMBL/GenBank/DDBJ databases">
        <title>WGS assembly of Setaria viridis.</title>
        <authorList>
            <person name="Huang P."/>
            <person name="Jenkins J."/>
            <person name="Grimwood J."/>
            <person name="Barry K."/>
            <person name="Healey A."/>
            <person name="Mamidi S."/>
            <person name="Sreedasyam A."/>
            <person name="Shu S."/>
            <person name="Feldman M."/>
            <person name="Wu J."/>
            <person name="Yu Y."/>
            <person name="Chen C."/>
            <person name="Johnson J."/>
            <person name="Rokhsar D."/>
            <person name="Baxter I."/>
            <person name="Schmutz J."/>
            <person name="Brutnell T."/>
            <person name="Kellogg E."/>
        </authorList>
    </citation>
    <scope>NUCLEOTIDE SEQUENCE [LARGE SCALE GENOMIC DNA]</scope>
</reference>
<organism evidence="1 2">
    <name type="scientific">Setaria viridis</name>
    <name type="common">Green bristlegrass</name>
    <name type="synonym">Setaria italica subsp. viridis</name>
    <dbReference type="NCBI Taxonomy" id="4556"/>
    <lineage>
        <taxon>Eukaryota</taxon>
        <taxon>Viridiplantae</taxon>
        <taxon>Streptophyta</taxon>
        <taxon>Embryophyta</taxon>
        <taxon>Tracheophyta</taxon>
        <taxon>Spermatophyta</taxon>
        <taxon>Magnoliopsida</taxon>
        <taxon>Liliopsida</taxon>
        <taxon>Poales</taxon>
        <taxon>Poaceae</taxon>
        <taxon>PACMAD clade</taxon>
        <taxon>Panicoideae</taxon>
        <taxon>Panicodae</taxon>
        <taxon>Paniceae</taxon>
        <taxon>Cenchrinae</taxon>
        <taxon>Setaria</taxon>
    </lineage>
</organism>
<protein>
    <submittedName>
        <fullName evidence="1">Uncharacterized protein</fullName>
    </submittedName>
</protein>
<dbReference type="EMBL" id="CM016557">
    <property type="protein sequence ID" value="TKW09090.1"/>
    <property type="molecule type" value="Genomic_DNA"/>
</dbReference>
<dbReference type="Gramene" id="TKW09090">
    <property type="protein sequence ID" value="TKW09090"/>
    <property type="gene ID" value="SEVIR_6G069566v2"/>
</dbReference>